<feature type="coiled-coil region" evidence="1">
    <location>
        <begin position="339"/>
        <end position="380"/>
    </location>
</feature>
<feature type="compositionally biased region" description="Basic and acidic residues" evidence="2">
    <location>
        <begin position="50"/>
        <end position="60"/>
    </location>
</feature>
<feature type="compositionally biased region" description="Polar residues" evidence="2">
    <location>
        <begin position="68"/>
        <end position="80"/>
    </location>
</feature>
<organism evidence="3 4">
    <name type="scientific">Mugilogobius chulae</name>
    <name type="common">yellowstripe goby</name>
    <dbReference type="NCBI Taxonomy" id="88201"/>
    <lineage>
        <taxon>Eukaryota</taxon>
        <taxon>Metazoa</taxon>
        <taxon>Chordata</taxon>
        <taxon>Craniata</taxon>
        <taxon>Vertebrata</taxon>
        <taxon>Euteleostomi</taxon>
        <taxon>Actinopterygii</taxon>
        <taxon>Neopterygii</taxon>
        <taxon>Teleostei</taxon>
        <taxon>Neoteleostei</taxon>
        <taxon>Acanthomorphata</taxon>
        <taxon>Gobiaria</taxon>
        <taxon>Gobiiformes</taxon>
        <taxon>Gobioidei</taxon>
        <taxon>Gobiidae</taxon>
        <taxon>Gobionellinae</taxon>
        <taxon>Mugilogobius</taxon>
    </lineage>
</organism>
<protein>
    <submittedName>
        <fullName evidence="3">Uncharacterized protein</fullName>
    </submittedName>
</protein>
<evidence type="ECO:0000256" key="1">
    <source>
        <dbReference type="SAM" id="Coils"/>
    </source>
</evidence>
<name>A0AAW0PX92_9GOBI</name>
<keyword evidence="1" id="KW-0175">Coiled coil</keyword>
<feature type="compositionally biased region" description="Polar residues" evidence="2">
    <location>
        <begin position="35"/>
        <end position="49"/>
    </location>
</feature>
<reference evidence="4" key="1">
    <citation type="submission" date="2024-04" db="EMBL/GenBank/DDBJ databases">
        <title>Salinicola lusitanus LLJ914,a marine bacterium isolated from the Okinawa Trough.</title>
        <authorList>
            <person name="Li J."/>
        </authorList>
    </citation>
    <scope>NUCLEOTIDE SEQUENCE [LARGE SCALE GENOMIC DNA]</scope>
</reference>
<proteinExistence type="predicted"/>
<feature type="region of interest" description="Disordered" evidence="2">
    <location>
        <begin position="33"/>
        <end position="83"/>
    </location>
</feature>
<gene>
    <name evidence="3" type="ORF">WMY93_007094</name>
</gene>
<keyword evidence="4" id="KW-1185">Reference proteome</keyword>
<evidence type="ECO:0000256" key="2">
    <source>
        <dbReference type="SAM" id="MobiDB-lite"/>
    </source>
</evidence>
<dbReference type="EMBL" id="JBBPFD010000004">
    <property type="protein sequence ID" value="KAK7930699.1"/>
    <property type="molecule type" value="Genomic_DNA"/>
</dbReference>
<dbReference type="AlphaFoldDB" id="A0AAW0PX92"/>
<accession>A0AAW0PX92</accession>
<feature type="coiled-coil region" evidence="1">
    <location>
        <begin position="84"/>
        <end position="129"/>
    </location>
</feature>
<feature type="coiled-coil region" evidence="1">
    <location>
        <begin position="163"/>
        <end position="197"/>
    </location>
</feature>
<sequence length="408" mass="48201">MSKNWEDYTPEDDESLYTEEFDLMKVLGLQEPQEVEQTSEGIVTTQHFHQASDTRPKDQDQQDLALVSSPSPVTSDASEAQTRDENLLKELMELRTLRNREREEFSRVILAHQTNEKDLLKELDQVKEESSRLTHLSDHQHQDEKVKLLRQMKQIIVAQRNELEKRTIAAQMVQRELEQAQDEVKQLKCDLSDQDIKHQDEKFELLNQTKQIIEAHKAERGKQNKCMQEVQNNLNCVTKDKRELTQETERLHSQLKSQGITIERLTKQLTEAEDEALQKSKHWDSAKQALLKEKKKLCPNWREMSEVVKTSDELRIKLHDQTEQNVLMEEQVNLKDQLVQKLKDEIHQSEVERHLQEKKNCAVEQELRKAENQRKLLEEENCVQTQELGKAEEQRHLLRMRTVRKNEN</sequence>
<dbReference type="Proteomes" id="UP001460270">
    <property type="component" value="Unassembled WGS sequence"/>
</dbReference>
<comment type="caution">
    <text evidence="3">The sequence shown here is derived from an EMBL/GenBank/DDBJ whole genome shotgun (WGS) entry which is preliminary data.</text>
</comment>
<feature type="coiled-coil region" evidence="1">
    <location>
        <begin position="227"/>
        <end position="282"/>
    </location>
</feature>
<evidence type="ECO:0000313" key="4">
    <source>
        <dbReference type="Proteomes" id="UP001460270"/>
    </source>
</evidence>
<evidence type="ECO:0000313" key="3">
    <source>
        <dbReference type="EMBL" id="KAK7930699.1"/>
    </source>
</evidence>